<dbReference type="RefSeq" id="WP_127190510.1">
    <property type="nucleotide sequence ID" value="NZ_RZNY01000002.1"/>
</dbReference>
<keyword evidence="1" id="KW-1133">Transmembrane helix</keyword>
<evidence type="ECO:0000313" key="3">
    <source>
        <dbReference type="EMBL" id="RUT48092.1"/>
    </source>
</evidence>
<feature type="transmembrane region" description="Helical" evidence="1">
    <location>
        <begin position="12"/>
        <end position="31"/>
    </location>
</feature>
<name>A0A3S1BRY2_9BACL</name>
<dbReference type="GO" id="GO:0016020">
    <property type="term" value="C:membrane"/>
    <property type="evidence" value="ECO:0007669"/>
    <property type="project" value="UniProtKB-SubCell"/>
</dbReference>
<feature type="transmembrane region" description="Helical" evidence="1">
    <location>
        <begin position="51"/>
        <end position="75"/>
    </location>
</feature>
<dbReference type="AlphaFoldDB" id="A0A3S1BRY2"/>
<feature type="domain" description="Inositolphosphotransferase Aur1/Ipt1" evidence="2">
    <location>
        <begin position="59"/>
        <end position="197"/>
    </location>
</feature>
<accession>A0A3S1BRY2</accession>
<dbReference type="OrthoDB" id="9790723at2"/>
<dbReference type="EMBL" id="RZNY01000002">
    <property type="protein sequence ID" value="RUT48092.1"/>
    <property type="molecule type" value="Genomic_DNA"/>
</dbReference>
<evidence type="ECO:0000313" key="4">
    <source>
        <dbReference type="Proteomes" id="UP000279446"/>
    </source>
</evidence>
<proteinExistence type="predicted"/>
<keyword evidence="4" id="KW-1185">Reference proteome</keyword>
<evidence type="ECO:0000256" key="1">
    <source>
        <dbReference type="SAM" id="Phobius"/>
    </source>
</evidence>
<dbReference type="Pfam" id="PF14378">
    <property type="entry name" value="PAP2_3"/>
    <property type="match status" value="1"/>
</dbReference>
<protein>
    <submittedName>
        <fullName evidence="3">Inositol phosphorylceramide synthase</fullName>
    </submittedName>
</protein>
<dbReference type="Proteomes" id="UP000279446">
    <property type="component" value="Unassembled WGS sequence"/>
</dbReference>
<gene>
    <name evidence="3" type="ORF">EJP82_02825</name>
</gene>
<feature type="transmembrane region" description="Helical" evidence="1">
    <location>
        <begin position="82"/>
        <end position="102"/>
    </location>
</feature>
<evidence type="ECO:0000259" key="2">
    <source>
        <dbReference type="Pfam" id="PF14378"/>
    </source>
</evidence>
<feature type="transmembrane region" description="Helical" evidence="1">
    <location>
        <begin position="157"/>
        <end position="175"/>
    </location>
</feature>
<dbReference type="InterPro" id="IPR026841">
    <property type="entry name" value="Aur1/Ipt1"/>
</dbReference>
<reference evidence="3 4" key="1">
    <citation type="submission" date="2018-12" db="EMBL/GenBank/DDBJ databases">
        <authorList>
            <person name="Sun L."/>
            <person name="Chen Z."/>
        </authorList>
    </citation>
    <scope>NUCLEOTIDE SEQUENCE [LARGE SCALE GENOMIC DNA]</scope>
    <source>
        <strain evidence="3 4">DSM 15890</strain>
    </source>
</reference>
<organism evidence="3 4">
    <name type="scientific">Paenibacillus anaericanus</name>
    <dbReference type="NCBI Taxonomy" id="170367"/>
    <lineage>
        <taxon>Bacteria</taxon>
        <taxon>Bacillati</taxon>
        <taxon>Bacillota</taxon>
        <taxon>Bacilli</taxon>
        <taxon>Bacillales</taxon>
        <taxon>Paenibacillaceae</taxon>
        <taxon>Paenibacillus</taxon>
    </lineage>
</organism>
<sequence>MKLELNSKLKKYRPLLWILVIPLLNICYGLLNHEGVRANNLMTELDAQIPFVPAFIIPYILWYPFIIVMLVVIFLKSKNTYYRTLLTFCLGLIVSYIIYYFYQTTVPRPQVNDNGIIYSLVRFIYMTDQPFNCFPSIHVLTSYLVWKGSSNCRDLSFKSRSLITLMMGAIVVSTLFVKQHYVLDIAGAIFIVEVLYYIVGKLLPFSIQAEHKASVSSSL</sequence>
<dbReference type="SUPFAM" id="SSF48317">
    <property type="entry name" value="Acid phosphatase/Vanadium-dependent haloperoxidase"/>
    <property type="match status" value="1"/>
</dbReference>
<keyword evidence="1" id="KW-0472">Membrane</keyword>
<dbReference type="CDD" id="cd03386">
    <property type="entry name" value="PAP2_Aur1_like"/>
    <property type="match status" value="1"/>
</dbReference>
<dbReference type="InterPro" id="IPR036938">
    <property type="entry name" value="PAP2/HPO_sf"/>
</dbReference>
<feature type="transmembrane region" description="Helical" evidence="1">
    <location>
        <begin position="181"/>
        <end position="199"/>
    </location>
</feature>
<comment type="caution">
    <text evidence="3">The sequence shown here is derived from an EMBL/GenBank/DDBJ whole genome shotgun (WGS) entry which is preliminary data.</text>
</comment>
<keyword evidence="1" id="KW-0812">Transmembrane</keyword>